<keyword evidence="1" id="KW-1185">Reference proteome</keyword>
<gene>
    <name evidence="2" type="primary">LOC141420291</name>
</gene>
<protein>
    <submittedName>
        <fullName evidence="2">Ankyrin repeat and LEM domain-containing protein 1-like</fullName>
    </submittedName>
</protein>
<organism evidence="1 2">
    <name type="scientific">Castor canadensis</name>
    <name type="common">American beaver</name>
    <dbReference type="NCBI Taxonomy" id="51338"/>
    <lineage>
        <taxon>Eukaryota</taxon>
        <taxon>Metazoa</taxon>
        <taxon>Chordata</taxon>
        <taxon>Craniata</taxon>
        <taxon>Vertebrata</taxon>
        <taxon>Euteleostomi</taxon>
        <taxon>Mammalia</taxon>
        <taxon>Eutheria</taxon>
        <taxon>Euarchontoglires</taxon>
        <taxon>Glires</taxon>
        <taxon>Rodentia</taxon>
        <taxon>Castorimorpha</taxon>
        <taxon>Castoridae</taxon>
        <taxon>Castor</taxon>
    </lineage>
</organism>
<accession>A0AC58LU41</accession>
<proteinExistence type="predicted"/>
<evidence type="ECO:0000313" key="1">
    <source>
        <dbReference type="Proteomes" id="UP001732720"/>
    </source>
</evidence>
<evidence type="ECO:0000313" key="2">
    <source>
        <dbReference type="RefSeq" id="XP_073920671.1"/>
    </source>
</evidence>
<sequence length="970" mass="104123">MTCYNRDWYDTHGNYDVHDNYGARELRHTLTPRPSQHQPISFKSCPRVRSADLCKPLDYVSREASGLRRTTSGNAPALGLSRGALCHPVPAAEAVTSGDVRTRAQLSVSLAGSERQDFTLLWPQGSAASAWAVTSQPTSRPANVTVRHVTARPRHRETEKPGLAAPKAPALETGGCVVGTLALLSLCCRLQHTELPIPECADHFCLHVWSIPSVQPSGWQSDNPEDGVPGGTCLSRSRSLGQKLGSGQRSGPGHLIPDTLLFSLPAFANAVPSAQSTVPSLLFQALLPLHTPALGKLACAAPPALSPSPLRQGVHISPVSMTSSRHLSASPGPPSGSGGYRRPLGLRVWPAGRGGATRAQQARREVGSPRDMGAAGLARRLRGALREEEPRAVEELLQRGADPNLVLADGAAAVHLAAGARDPRGLRCLGVLLRGGGDPNVRSAEALTPLHVAAAWGCRRSLELLLSHGADPALRDQDGLRALDLALRQGHRDCVRVLRDFHARTGIPENEPRGTSERPCVTADSSALQTQLGRDTDLEVDPGAPSLPVPLEVGDQDGSSEVPNGCGDCSSDASFVTSVEVSGADTDLDRTSAWGRPLPQTRHESLGDCLPENIPSAVGALALCHGARMADRDTELNIRLQALTLTSPDAAGLLPSPSFPSHSPQQGPPPGAPEFYNLPEDQTSFHSDVDALWLTEDEASITGNGDSVLSCQYLPNPAMSDLELLRGLRALGQSPGPITPFTRPYYLRRLEEAQTAPGPDFSGHSPELAKALLTGRIPDAQADEDALAQQFERPNPGKRWREGTVKSSFTYLLLDPRETQDLPARSFSLTPAKRLQTFVQAIFYVGKGTRARPNVHLCEALGYRGRPGKQACPKVRQILDIWDSGRGVVSLHCFRHVVAVEAYTREACLMDALGIQTLTNQKQGHYYGVVASWSPARRQRLGVHLLHRALLVFLAEGERELRPQDIQAHG</sequence>
<reference evidence="2" key="1">
    <citation type="submission" date="2025-08" db="UniProtKB">
        <authorList>
            <consortium name="RefSeq"/>
        </authorList>
    </citation>
    <scope>IDENTIFICATION</scope>
</reference>
<dbReference type="Proteomes" id="UP001732720">
    <property type="component" value="Unplaced"/>
</dbReference>
<name>A0AC58LU41_CASCN</name>
<dbReference type="RefSeq" id="XP_073920671.1">
    <property type="nucleotide sequence ID" value="XM_074064570.1"/>
</dbReference>